<evidence type="ECO:0000256" key="2">
    <source>
        <dbReference type="ARBA" id="ARBA00022553"/>
    </source>
</evidence>
<dbReference type="InterPro" id="IPR036291">
    <property type="entry name" value="NAD(P)-bd_dom_sf"/>
</dbReference>
<dbReference type="InterPro" id="IPR009081">
    <property type="entry name" value="PP-bd_ACP"/>
</dbReference>
<feature type="region of interest" description="Disordered" evidence="4">
    <location>
        <begin position="1"/>
        <end position="23"/>
    </location>
</feature>
<evidence type="ECO:0000313" key="6">
    <source>
        <dbReference type="EMBL" id="EGY17024.1"/>
    </source>
</evidence>
<dbReference type="GO" id="GO:0016874">
    <property type="term" value="F:ligase activity"/>
    <property type="evidence" value="ECO:0007669"/>
    <property type="project" value="UniProtKB-KW"/>
</dbReference>
<sequence length="1334" mass="146132">MNSGDTVVLDPRAKPHVASPTSDGCDARLEAGGRNTQYFDVELKLEPHSSSEINATGVVIWLLSLYHMTGKSEVALDLCNKTTSDLIAVDSRRSIGMTLEPCATPKTIRQAIRSGAGQDDICLTNECQSNSEDCDQESRVHLCHDKGVMTLRIEWADGLQDRDEMISIIERVATHVFSHHGAPISSMQSPASGQLRLASLDPPPPVCKEQTINELFHVACAQWPSKLAVDAWDGSFTYHELDAVSSRWASTLASEASFSEQRVLHVFDHSRWAIVAWLALLKAGCACVPVDTSAPEERIKSIVRNTGCTGALCDASQAKSLASLVRHVVTPDELNNKKNSSDVCYGAWKDSSPGTRASMIMHTSGSTGEPKGALQSHVAVTTSLVRVSEALHLDETSRFLQFASHSFDVSISEIFTPLCVGGCIVIPNPEDKVASVAKNIRSMRATHVIMTPTVVRTFAPEEVPGLRNLSLGGERASSELRKLWSSRLDLNILYGTTETAVWDTIAQVTAQNCDSSRLIGKSIGSRAWVVHPNDWTKLSPIGVAGEICIQGPEIGDYYVGRPEQTARVFKSAPGWLPKGDMDDASHRIYRTGDLGRVLKDGNLEIWGRIDRQIKLNGQRMEPAEIEESLMRFLPGNLRVYVELLQPKNGKARLAAFVSYEEDADPAASTLTTHQAGIRKAFDEVQAVLPRSMIPTVTVPLTNFPLTVSKKINRLELQKLGLAFLDSKKQADAPELQNGRASSNANVSNAQAMVQRILDFIKSRTEGSAGQDMTLNESGLDSLDAVEVSSGLRRVAQLHVPASMLLRPGIKISDIAALSHAPEQNVDPKASLREELVKWTVKLDEASTTAGRAVLLTGASGFLGREILRQLLSHAEQWTVVCVVRGDSPEHARQRLLSVVSKEKWWTADFEPRIEVWPGDLSLPKLGLRQAEWREVFGLHGSTRRVHTIIHNGAVVNWLASYEALTDSNVGSTYELLRGQLQSHDAPGLVFVSGGYISGQEETVDDLASKIYQMPGYDQTKFVSETMVAHFNASLARNSGGQAWVFKPGFIIGSSTDGETQTRDALWRFVKACGQIGMYSEEDARKWIPVAGVDAIAANLVAELPVRHSDKTKEVCHKVLAGCYLQDIWDMLKELGLELKNTAHGDWLAAMNSRMEADGREHPLFPLKEWMVTSKGFMGTEPPKDGRVTDDDNADARLAVQRKSSVLDTSSTPSRSPTWRLRNSTEMRIRAQTVDRLSPYRIASARKIQDSSAQLTVRICCSRVGVVDGEPPRPCAPSTVRLTEGRDRGNMDGNCVIWRSLDWDVPGPGPAGSMGSWARFGAVVAQTGRYGMRLK</sequence>
<reference evidence="6 7" key="1">
    <citation type="submission" date="2008-03" db="EMBL/GenBank/DDBJ databases">
        <title>The Genome Sequence of Verticillium dahliae VdLs.17.</title>
        <authorList>
            <consortium name="The Broad Institute Genome Sequencing Platform"/>
            <person name="Ma L.-J.J."/>
            <person name="Klosterman S.J."/>
            <person name="Subbarao K."/>
            <person name="Dobinson K."/>
            <person name="Veronese P."/>
            <person name="Kang S."/>
            <person name="Gold S.E."/>
            <person name="Young S."/>
            <person name="Jaffe D."/>
            <person name="Gnerre S."/>
            <person name="Berlin A."/>
            <person name="Heiman D."/>
            <person name="Hepburn T."/>
            <person name="Sykes S."/>
            <person name="Alvarado L."/>
            <person name="Kodira C.D."/>
            <person name="Lander E."/>
            <person name="Galagan J."/>
            <person name="Nusbaum C."/>
            <person name="Birren B."/>
        </authorList>
    </citation>
    <scope>NUCLEOTIDE SEQUENCE [LARGE SCALE GENOMIC DNA]</scope>
    <source>
        <strain evidence="7">VdLs.17 / ATCC MYA-4575 / FGSC 10137</strain>
    </source>
</reference>
<dbReference type="InterPro" id="IPR010080">
    <property type="entry name" value="Thioester_reductase-like_dom"/>
</dbReference>
<keyword evidence="7" id="KW-1185">Reference proteome</keyword>
<dbReference type="PANTHER" id="PTHR44845:SF4">
    <property type="entry name" value="NONRIBOSOMAL PEPTIDE SYNTHASE INPA"/>
    <property type="match status" value="1"/>
</dbReference>
<keyword evidence="1" id="KW-0596">Phosphopantetheine</keyword>
<evidence type="ECO:0000256" key="3">
    <source>
        <dbReference type="ARBA" id="ARBA00022598"/>
    </source>
</evidence>
<evidence type="ECO:0000256" key="1">
    <source>
        <dbReference type="ARBA" id="ARBA00022450"/>
    </source>
</evidence>
<dbReference type="eggNOG" id="KOG1178">
    <property type="taxonomic scope" value="Eukaryota"/>
</dbReference>
<dbReference type="RefSeq" id="XP_009655860.1">
    <property type="nucleotide sequence ID" value="XM_009657565.1"/>
</dbReference>
<dbReference type="SUPFAM" id="SSF51735">
    <property type="entry name" value="NAD(P)-binding Rossmann-fold domains"/>
    <property type="match status" value="1"/>
</dbReference>
<dbReference type="OMA" id="QTKFMSQ"/>
<dbReference type="Gene3D" id="3.40.50.720">
    <property type="entry name" value="NAD(P)-binding Rossmann-like Domain"/>
    <property type="match status" value="1"/>
</dbReference>
<dbReference type="Pfam" id="PF00501">
    <property type="entry name" value="AMP-binding"/>
    <property type="match status" value="1"/>
</dbReference>
<accession>G2XDF6</accession>
<dbReference type="InterPro" id="IPR020845">
    <property type="entry name" value="AMP-binding_CS"/>
</dbReference>
<dbReference type="PANTHER" id="PTHR44845">
    <property type="entry name" value="CARRIER DOMAIN-CONTAINING PROTEIN"/>
    <property type="match status" value="1"/>
</dbReference>
<protein>
    <submittedName>
        <fullName evidence="6">D-alanine-poly(Phosphoribitol) ligase subunit 1</fullName>
    </submittedName>
</protein>
<dbReference type="SUPFAM" id="SSF56801">
    <property type="entry name" value="Acetyl-CoA synthetase-like"/>
    <property type="match status" value="1"/>
</dbReference>
<feature type="domain" description="Carrier" evidence="5">
    <location>
        <begin position="740"/>
        <end position="825"/>
    </location>
</feature>
<dbReference type="Pfam" id="PF07993">
    <property type="entry name" value="NAD_binding_4"/>
    <property type="match status" value="1"/>
</dbReference>
<dbReference type="InterPro" id="IPR000873">
    <property type="entry name" value="AMP-dep_synth/lig_dom"/>
</dbReference>
<dbReference type="NCBIfam" id="TIGR01746">
    <property type="entry name" value="Thioester-redct"/>
    <property type="match status" value="1"/>
</dbReference>
<dbReference type="SUPFAM" id="SSF47336">
    <property type="entry name" value="ACP-like"/>
    <property type="match status" value="1"/>
</dbReference>
<dbReference type="HOGENOM" id="CLU_000022_60_8_1"/>
<dbReference type="InParanoid" id="G2XDF6"/>
<dbReference type="InterPro" id="IPR045851">
    <property type="entry name" value="AMP-bd_C_sf"/>
</dbReference>
<dbReference type="Proteomes" id="UP000001611">
    <property type="component" value="Chromosome 6"/>
</dbReference>
<dbReference type="PROSITE" id="PS50075">
    <property type="entry name" value="CARRIER"/>
    <property type="match status" value="1"/>
</dbReference>
<organism evidence="6 7">
    <name type="scientific">Verticillium dahliae (strain VdLs.17 / ATCC MYA-4575 / FGSC 10137)</name>
    <name type="common">Verticillium wilt</name>
    <dbReference type="NCBI Taxonomy" id="498257"/>
    <lineage>
        <taxon>Eukaryota</taxon>
        <taxon>Fungi</taxon>
        <taxon>Dikarya</taxon>
        <taxon>Ascomycota</taxon>
        <taxon>Pezizomycotina</taxon>
        <taxon>Sordariomycetes</taxon>
        <taxon>Hypocreomycetidae</taxon>
        <taxon>Glomerellales</taxon>
        <taxon>Plectosphaerellaceae</taxon>
        <taxon>Verticillium</taxon>
    </lineage>
</organism>
<dbReference type="OrthoDB" id="416786at2759"/>
<name>G2XDF6_VERDV</name>
<dbReference type="InterPro" id="IPR042099">
    <property type="entry name" value="ANL_N_sf"/>
</dbReference>
<evidence type="ECO:0000256" key="4">
    <source>
        <dbReference type="SAM" id="MobiDB-lite"/>
    </source>
</evidence>
<dbReference type="KEGG" id="vda:VDAG_08188"/>
<dbReference type="InterPro" id="IPR036736">
    <property type="entry name" value="ACP-like_sf"/>
</dbReference>
<keyword evidence="2" id="KW-0597">Phosphoprotein</keyword>
<dbReference type="CDD" id="cd05918">
    <property type="entry name" value="A_NRPS_SidN3_like"/>
    <property type="match status" value="1"/>
</dbReference>
<dbReference type="Gene3D" id="3.30.300.30">
    <property type="match status" value="1"/>
</dbReference>
<evidence type="ECO:0000259" key="5">
    <source>
        <dbReference type="PROSITE" id="PS50075"/>
    </source>
</evidence>
<dbReference type="STRING" id="498257.G2XDF6"/>
<dbReference type="InterPro" id="IPR013120">
    <property type="entry name" value="FAR_NAD-bd"/>
</dbReference>
<dbReference type="PROSITE" id="PS00012">
    <property type="entry name" value="PHOSPHOPANTETHEINE"/>
    <property type="match status" value="1"/>
</dbReference>
<gene>
    <name evidence="6" type="ORF">VDAG_08188</name>
</gene>
<dbReference type="InterPro" id="IPR006162">
    <property type="entry name" value="Ppantetheine_attach_site"/>
</dbReference>
<dbReference type="EMBL" id="DS572713">
    <property type="protein sequence ID" value="EGY17024.1"/>
    <property type="molecule type" value="Genomic_DNA"/>
</dbReference>
<proteinExistence type="predicted"/>
<evidence type="ECO:0000313" key="7">
    <source>
        <dbReference type="Proteomes" id="UP000001611"/>
    </source>
</evidence>
<dbReference type="PROSITE" id="PS00455">
    <property type="entry name" value="AMP_BINDING"/>
    <property type="match status" value="1"/>
</dbReference>
<keyword evidence="3 6" id="KW-0436">Ligase</keyword>
<dbReference type="Gene3D" id="3.40.50.12780">
    <property type="entry name" value="N-terminal domain of ligase-like"/>
    <property type="match status" value="1"/>
</dbReference>
<dbReference type="GeneID" id="20709651"/>